<reference evidence="2 3" key="1">
    <citation type="submission" date="2017-09" db="EMBL/GenBank/DDBJ databases">
        <title>Large-scale bioinformatics analysis of Bacillus genomes uncovers conserved roles of natural products in bacterial physiology.</title>
        <authorList>
            <consortium name="Agbiome Team Llc"/>
            <person name="Bleich R.M."/>
            <person name="Grubbs K.J."/>
            <person name="Santa Maria K.C."/>
            <person name="Allen S.E."/>
            <person name="Farag S."/>
            <person name="Shank E.A."/>
            <person name="Bowers A."/>
        </authorList>
    </citation>
    <scope>NUCLEOTIDE SEQUENCE [LARGE SCALE GENOMIC DNA]</scope>
    <source>
        <strain evidence="2 3">AFS070861</strain>
    </source>
</reference>
<protein>
    <submittedName>
        <fullName evidence="2">Alpha/beta hydrolase</fullName>
    </submittedName>
</protein>
<dbReference type="PANTHER" id="PTHR43798:SF33">
    <property type="entry name" value="HYDROLASE, PUTATIVE (AFU_ORTHOLOGUE AFUA_2G14860)-RELATED"/>
    <property type="match status" value="1"/>
</dbReference>
<gene>
    <name evidence="2" type="ORF">COK05_24650</name>
</gene>
<dbReference type="Proteomes" id="UP000224386">
    <property type="component" value="Unassembled WGS sequence"/>
</dbReference>
<dbReference type="InterPro" id="IPR000073">
    <property type="entry name" value="AB_hydrolase_1"/>
</dbReference>
<evidence type="ECO:0000313" key="2">
    <source>
        <dbReference type="EMBL" id="PFQ42626.1"/>
    </source>
</evidence>
<feature type="domain" description="AB hydrolase-1" evidence="1">
    <location>
        <begin position="28"/>
        <end position="132"/>
    </location>
</feature>
<proteinExistence type="predicted"/>
<dbReference type="GO" id="GO:0016020">
    <property type="term" value="C:membrane"/>
    <property type="evidence" value="ECO:0007669"/>
    <property type="project" value="TreeGrafter"/>
</dbReference>
<dbReference type="Gene3D" id="3.40.50.1820">
    <property type="entry name" value="alpha/beta hydrolase"/>
    <property type="match status" value="1"/>
</dbReference>
<dbReference type="InterPro" id="IPR029058">
    <property type="entry name" value="AB_hydrolase_fold"/>
</dbReference>
<keyword evidence="2" id="KW-0378">Hydrolase</keyword>
<dbReference type="RefSeq" id="WP_098614634.1">
    <property type="nucleotide sequence ID" value="NZ_JBNNUB010000020.1"/>
</dbReference>
<dbReference type="EMBL" id="NVAP01000050">
    <property type="protein sequence ID" value="PFQ42626.1"/>
    <property type="molecule type" value="Genomic_DNA"/>
</dbReference>
<dbReference type="InterPro" id="IPR050266">
    <property type="entry name" value="AB_hydrolase_sf"/>
</dbReference>
<dbReference type="GO" id="GO:0016787">
    <property type="term" value="F:hydrolase activity"/>
    <property type="evidence" value="ECO:0007669"/>
    <property type="project" value="UniProtKB-KW"/>
</dbReference>
<comment type="caution">
    <text evidence="2">The sequence shown here is derived from an EMBL/GenBank/DDBJ whole genome shotgun (WGS) entry which is preliminary data.</text>
</comment>
<accession>A0A2C1MI82</accession>
<sequence length="246" mass="28387">MIKCIEEYVQVDDFKMYTKIFQGKKRQPVIIMESGYGDYSKAWNHTAEGLTEYGTVYTYDRAGLGKSGKSSNLRISSEMVKELRICLEQLQLKPPYIFVGHSFGGINARLFTAFYPEDMLGIVLVDSTPENYKEAFLPIMSPEFQEAYYKQFVHESSYEEFMFSLGEADKYCQLTRNIPLVVVAAGKKAFYSQDAQVKWLQLQEELLRLSSTNKFIIAKHSGHYIQKDEPHYVIDAIKWIIEGGER</sequence>
<evidence type="ECO:0000259" key="1">
    <source>
        <dbReference type="Pfam" id="PF00561"/>
    </source>
</evidence>
<dbReference type="AlphaFoldDB" id="A0A2C1MI82"/>
<dbReference type="Pfam" id="PF00561">
    <property type="entry name" value="Abhydrolase_1"/>
    <property type="match status" value="1"/>
</dbReference>
<evidence type="ECO:0000313" key="3">
    <source>
        <dbReference type="Proteomes" id="UP000224386"/>
    </source>
</evidence>
<dbReference type="SUPFAM" id="SSF53474">
    <property type="entry name" value="alpha/beta-Hydrolases"/>
    <property type="match status" value="1"/>
</dbReference>
<dbReference type="PANTHER" id="PTHR43798">
    <property type="entry name" value="MONOACYLGLYCEROL LIPASE"/>
    <property type="match status" value="1"/>
</dbReference>
<name>A0A2C1MI82_BACCE</name>
<organism evidence="2 3">
    <name type="scientific">Bacillus cereus</name>
    <dbReference type="NCBI Taxonomy" id="1396"/>
    <lineage>
        <taxon>Bacteria</taxon>
        <taxon>Bacillati</taxon>
        <taxon>Bacillota</taxon>
        <taxon>Bacilli</taxon>
        <taxon>Bacillales</taxon>
        <taxon>Bacillaceae</taxon>
        <taxon>Bacillus</taxon>
        <taxon>Bacillus cereus group</taxon>
    </lineage>
</organism>